<comment type="caution">
    <text evidence="2">The sequence shown here is derived from an EMBL/GenBank/DDBJ whole genome shotgun (WGS) entry which is preliminary data.</text>
</comment>
<organism evidence="2 3">
    <name type="scientific">Colletotrichum spaethianum</name>
    <dbReference type="NCBI Taxonomy" id="700344"/>
    <lineage>
        <taxon>Eukaryota</taxon>
        <taxon>Fungi</taxon>
        <taxon>Dikarya</taxon>
        <taxon>Ascomycota</taxon>
        <taxon>Pezizomycotina</taxon>
        <taxon>Sordariomycetes</taxon>
        <taxon>Hypocreomycetidae</taxon>
        <taxon>Glomerellales</taxon>
        <taxon>Glomerellaceae</taxon>
        <taxon>Colletotrichum</taxon>
        <taxon>Colletotrichum spaethianum species complex</taxon>
    </lineage>
</organism>
<accession>A0AA37LDB8</accession>
<dbReference type="AlphaFoldDB" id="A0AA37LDB8"/>
<evidence type="ECO:0000256" key="1">
    <source>
        <dbReference type="SAM" id="MobiDB-lite"/>
    </source>
</evidence>
<keyword evidence="3" id="KW-1185">Reference proteome</keyword>
<reference evidence="2 3" key="1">
    <citation type="submission" date="2022-03" db="EMBL/GenBank/DDBJ databases">
        <title>Genome data of Colletotrichum spp.</title>
        <authorList>
            <person name="Utami Y.D."/>
            <person name="Hiruma K."/>
        </authorList>
    </citation>
    <scope>NUCLEOTIDE SEQUENCE [LARGE SCALE GENOMIC DNA]</scope>
    <source>
        <strain evidence="2 3">MAFF 239500</strain>
    </source>
</reference>
<proteinExistence type="predicted"/>
<evidence type="ECO:0000313" key="3">
    <source>
        <dbReference type="Proteomes" id="UP001055115"/>
    </source>
</evidence>
<gene>
    <name evidence="2" type="ORF">ColSpa_06499</name>
</gene>
<dbReference type="Proteomes" id="UP001055115">
    <property type="component" value="Unassembled WGS sequence"/>
</dbReference>
<evidence type="ECO:0000313" key="2">
    <source>
        <dbReference type="EMBL" id="GKT46318.1"/>
    </source>
</evidence>
<protein>
    <submittedName>
        <fullName evidence="2">Uncharacterized protein</fullName>
    </submittedName>
</protein>
<dbReference type="EMBL" id="BQXU01000015">
    <property type="protein sequence ID" value="GKT46318.1"/>
    <property type="molecule type" value="Genomic_DNA"/>
</dbReference>
<dbReference type="RefSeq" id="XP_049128668.1">
    <property type="nucleotide sequence ID" value="XM_049272711.1"/>
</dbReference>
<name>A0AA37LDB8_9PEZI</name>
<sequence length="122" mass="13681">MLRRYTAASKRREPTRVAHRAPPARFASWALQKALAKTSTESTSEKSNWVEKVLTLANPVRYWIDQTVISSNVSVNAGLAPSCPIELVSVLDRLAPGFAPIPQLTRRETLVEEQEARRALKR</sequence>
<feature type="region of interest" description="Disordered" evidence="1">
    <location>
        <begin position="1"/>
        <end position="20"/>
    </location>
</feature>
<dbReference type="GeneID" id="73327301"/>